<dbReference type="EC" id="2.7.7.18" evidence="10"/>
<comment type="catalytic activity">
    <reaction evidence="9 10">
        <text>nicotinate beta-D-ribonucleotide + ATP + H(+) = deamido-NAD(+) + diphosphate</text>
        <dbReference type="Rhea" id="RHEA:22860"/>
        <dbReference type="ChEBI" id="CHEBI:15378"/>
        <dbReference type="ChEBI" id="CHEBI:30616"/>
        <dbReference type="ChEBI" id="CHEBI:33019"/>
        <dbReference type="ChEBI" id="CHEBI:57502"/>
        <dbReference type="ChEBI" id="CHEBI:58437"/>
        <dbReference type="EC" id="2.7.7.18"/>
    </reaction>
</comment>
<sequence length="196" mass="22136">MRKTGIFGGSFNPPHTGHLIIAQEALHQLKLDRVVWVPAKKPPHKKLAGNATDQDRAEMVRLAIEGNRQFGLSLIEFDREGPSYTIDTVKQLLAEDQNQEITFIMGGDMVSSLSTWKKIEELREIAAFAGVRRKDSPINQAWQDFGVKMIDVPLLEISSTFIRNRRKDGGNVRYYIPPAVLHFMEEKGLYGQNSST</sequence>
<evidence type="ECO:0000313" key="12">
    <source>
        <dbReference type="EMBL" id="MFC7372703.1"/>
    </source>
</evidence>
<evidence type="ECO:0000256" key="6">
    <source>
        <dbReference type="ARBA" id="ARBA00022741"/>
    </source>
</evidence>
<keyword evidence="5 10" id="KW-0548">Nucleotidyltransferase</keyword>
<comment type="pathway">
    <text evidence="2 10">Cofactor biosynthesis; NAD(+) biosynthesis; deamido-NAD(+) from nicotinate D-ribonucleotide: step 1/1.</text>
</comment>
<feature type="domain" description="Cytidyltransferase-like" evidence="11">
    <location>
        <begin position="6"/>
        <end position="165"/>
    </location>
</feature>
<keyword evidence="6 10" id="KW-0547">Nucleotide-binding</keyword>
<dbReference type="NCBIfam" id="TIGR00125">
    <property type="entry name" value="cyt_tran_rel"/>
    <property type="match status" value="1"/>
</dbReference>
<dbReference type="GO" id="GO:0004515">
    <property type="term" value="F:nicotinate-nucleotide adenylyltransferase activity"/>
    <property type="evidence" value="ECO:0007669"/>
    <property type="project" value="UniProtKB-EC"/>
</dbReference>
<reference evidence="13" key="1">
    <citation type="journal article" date="2019" name="Int. J. Syst. Evol. Microbiol.">
        <title>The Global Catalogue of Microorganisms (GCM) 10K type strain sequencing project: providing services to taxonomists for standard genome sequencing and annotation.</title>
        <authorList>
            <consortium name="The Broad Institute Genomics Platform"/>
            <consortium name="The Broad Institute Genome Sequencing Center for Infectious Disease"/>
            <person name="Wu L."/>
            <person name="Ma J."/>
        </authorList>
    </citation>
    <scope>NUCLEOTIDE SEQUENCE [LARGE SCALE GENOMIC DNA]</scope>
    <source>
        <strain evidence="13">NBRC 106396</strain>
    </source>
</reference>
<dbReference type="Gene3D" id="3.40.50.620">
    <property type="entry name" value="HUPs"/>
    <property type="match status" value="1"/>
</dbReference>
<organism evidence="12 13">
    <name type="scientific">Fictibacillus iocasae</name>
    <dbReference type="NCBI Taxonomy" id="2715437"/>
    <lineage>
        <taxon>Bacteria</taxon>
        <taxon>Bacillati</taxon>
        <taxon>Bacillota</taxon>
        <taxon>Bacilli</taxon>
        <taxon>Bacillales</taxon>
        <taxon>Fictibacillaceae</taxon>
        <taxon>Fictibacillus</taxon>
    </lineage>
</organism>
<evidence type="ECO:0000259" key="11">
    <source>
        <dbReference type="Pfam" id="PF01467"/>
    </source>
</evidence>
<evidence type="ECO:0000256" key="7">
    <source>
        <dbReference type="ARBA" id="ARBA00022840"/>
    </source>
</evidence>
<dbReference type="RefSeq" id="WP_379750267.1">
    <property type="nucleotide sequence ID" value="NZ_JBHTCP010000046.1"/>
</dbReference>
<dbReference type="InterPro" id="IPR005248">
    <property type="entry name" value="NadD/NMNAT"/>
</dbReference>
<evidence type="ECO:0000256" key="8">
    <source>
        <dbReference type="ARBA" id="ARBA00023027"/>
    </source>
</evidence>
<evidence type="ECO:0000256" key="1">
    <source>
        <dbReference type="ARBA" id="ARBA00002324"/>
    </source>
</evidence>
<dbReference type="PANTHER" id="PTHR39321">
    <property type="entry name" value="NICOTINATE-NUCLEOTIDE ADENYLYLTRANSFERASE-RELATED"/>
    <property type="match status" value="1"/>
</dbReference>
<gene>
    <name evidence="10" type="primary">nadD</name>
    <name evidence="12" type="ORF">ACFQPF_13575</name>
</gene>
<keyword evidence="13" id="KW-1185">Reference proteome</keyword>
<dbReference type="NCBIfam" id="TIGR00482">
    <property type="entry name" value="nicotinate (nicotinamide) nucleotide adenylyltransferase"/>
    <property type="match status" value="1"/>
</dbReference>
<dbReference type="InterPro" id="IPR014729">
    <property type="entry name" value="Rossmann-like_a/b/a_fold"/>
</dbReference>
<dbReference type="Proteomes" id="UP001596549">
    <property type="component" value="Unassembled WGS sequence"/>
</dbReference>
<protein>
    <recommendedName>
        <fullName evidence="10">Probable nicotinate-nucleotide adenylyltransferase</fullName>
        <ecNumber evidence="10">2.7.7.18</ecNumber>
    </recommendedName>
    <alternativeName>
        <fullName evidence="10">Deamido-NAD(+) diphosphorylase</fullName>
    </alternativeName>
    <alternativeName>
        <fullName evidence="10">Deamido-NAD(+) pyrophosphorylase</fullName>
    </alternativeName>
    <alternativeName>
        <fullName evidence="10">Nicotinate mononucleotide adenylyltransferase</fullName>
        <shortName evidence="10">NaMN adenylyltransferase</shortName>
    </alternativeName>
</protein>
<evidence type="ECO:0000313" key="13">
    <source>
        <dbReference type="Proteomes" id="UP001596549"/>
    </source>
</evidence>
<dbReference type="EMBL" id="JBHTCP010000046">
    <property type="protein sequence ID" value="MFC7372703.1"/>
    <property type="molecule type" value="Genomic_DNA"/>
</dbReference>
<dbReference type="NCBIfam" id="NF000840">
    <property type="entry name" value="PRK00071.1-3"/>
    <property type="match status" value="1"/>
</dbReference>
<dbReference type="PANTHER" id="PTHR39321:SF3">
    <property type="entry name" value="PHOSPHOPANTETHEINE ADENYLYLTRANSFERASE"/>
    <property type="match status" value="1"/>
</dbReference>
<comment type="similarity">
    <text evidence="10">Belongs to the NadD family.</text>
</comment>
<evidence type="ECO:0000256" key="5">
    <source>
        <dbReference type="ARBA" id="ARBA00022695"/>
    </source>
</evidence>
<dbReference type="HAMAP" id="MF_00244">
    <property type="entry name" value="NaMN_adenylyltr"/>
    <property type="match status" value="1"/>
</dbReference>
<evidence type="ECO:0000256" key="2">
    <source>
        <dbReference type="ARBA" id="ARBA00005019"/>
    </source>
</evidence>
<keyword evidence="7 10" id="KW-0067">ATP-binding</keyword>
<evidence type="ECO:0000256" key="10">
    <source>
        <dbReference type="HAMAP-Rule" id="MF_00244"/>
    </source>
</evidence>
<accession>A0ABW2NTX0</accession>
<name>A0ABW2NTX0_9BACL</name>
<proteinExistence type="inferred from homology"/>
<dbReference type="CDD" id="cd02165">
    <property type="entry name" value="NMNAT"/>
    <property type="match status" value="1"/>
</dbReference>
<evidence type="ECO:0000256" key="3">
    <source>
        <dbReference type="ARBA" id="ARBA00022642"/>
    </source>
</evidence>
<dbReference type="Pfam" id="PF01467">
    <property type="entry name" value="CTP_transf_like"/>
    <property type="match status" value="1"/>
</dbReference>
<keyword evidence="8 10" id="KW-0520">NAD</keyword>
<dbReference type="InterPro" id="IPR004821">
    <property type="entry name" value="Cyt_trans-like"/>
</dbReference>
<dbReference type="NCBIfam" id="NF000841">
    <property type="entry name" value="PRK00071.1-4"/>
    <property type="match status" value="1"/>
</dbReference>
<keyword evidence="4 10" id="KW-0808">Transferase</keyword>
<comment type="function">
    <text evidence="1 10">Catalyzes the reversible adenylation of nicotinate mononucleotide (NaMN) to nicotinic acid adenine dinucleotide (NaAD).</text>
</comment>
<comment type="caution">
    <text evidence="12">The sequence shown here is derived from an EMBL/GenBank/DDBJ whole genome shotgun (WGS) entry which is preliminary data.</text>
</comment>
<evidence type="ECO:0000256" key="9">
    <source>
        <dbReference type="ARBA" id="ARBA00048721"/>
    </source>
</evidence>
<dbReference type="SUPFAM" id="SSF52374">
    <property type="entry name" value="Nucleotidylyl transferase"/>
    <property type="match status" value="1"/>
</dbReference>
<evidence type="ECO:0000256" key="4">
    <source>
        <dbReference type="ARBA" id="ARBA00022679"/>
    </source>
</evidence>
<keyword evidence="3 10" id="KW-0662">Pyridine nucleotide biosynthesis</keyword>